<dbReference type="PROSITE" id="PS50181">
    <property type="entry name" value="FBOX"/>
    <property type="match status" value="1"/>
</dbReference>
<dbReference type="Proteomes" id="UP001150062">
    <property type="component" value="Unassembled WGS sequence"/>
</dbReference>
<dbReference type="Gene3D" id="1.20.1280.50">
    <property type="match status" value="1"/>
</dbReference>
<keyword evidence="4" id="KW-1185">Reference proteome</keyword>
<comment type="caution">
    <text evidence="3">The sequence shown here is derived from an EMBL/GenBank/DDBJ whole genome shotgun (WGS) entry which is preliminary data.</text>
</comment>
<dbReference type="SMART" id="SM00256">
    <property type="entry name" value="FBOX"/>
    <property type="match status" value="1"/>
</dbReference>
<proteinExistence type="predicted"/>
<name>A0ABQ8Z9C8_9EUKA</name>
<dbReference type="Pfam" id="PF12937">
    <property type="entry name" value="F-box-like"/>
    <property type="match status" value="1"/>
</dbReference>
<dbReference type="PANTHER" id="PTHR46731:SF1">
    <property type="entry name" value="F-BOX ONLY PROTEIN 15"/>
    <property type="match status" value="1"/>
</dbReference>
<gene>
    <name evidence="3" type="ORF">M0813_01363</name>
</gene>
<reference evidence="3" key="1">
    <citation type="submission" date="2022-08" db="EMBL/GenBank/DDBJ databases">
        <title>Novel sulfate-reducing endosymbionts in the free-living metamonad Anaeramoeba.</title>
        <authorList>
            <person name="Jerlstrom-Hultqvist J."/>
            <person name="Cepicka I."/>
            <person name="Gallot-Lavallee L."/>
            <person name="Salas-Leiva D."/>
            <person name="Curtis B.A."/>
            <person name="Zahonova K."/>
            <person name="Pipaliya S."/>
            <person name="Dacks J."/>
            <person name="Roger A.J."/>
        </authorList>
    </citation>
    <scope>NUCLEOTIDE SEQUENCE</scope>
    <source>
        <strain evidence="3">Schooner1</strain>
    </source>
</reference>
<evidence type="ECO:0000313" key="3">
    <source>
        <dbReference type="EMBL" id="KAJ6253317.1"/>
    </source>
</evidence>
<dbReference type="InterPro" id="IPR001810">
    <property type="entry name" value="F-box_dom"/>
</dbReference>
<feature type="compositionally biased region" description="Basic residues" evidence="1">
    <location>
        <begin position="12"/>
        <end position="23"/>
    </location>
</feature>
<evidence type="ECO:0000256" key="1">
    <source>
        <dbReference type="SAM" id="MobiDB-lite"/>
    </source>
</evidence>
<feature type="region of interest" description="Disordered" evidence="1">
    <location>
        <begin position="1"/>
        <end position="23"/>
    </location>
</feature>
<dbReference type="EMBL" id="JAOAOG010000032">
    <property type="protein sequence ID" value="KAJ6253317.1"/>
    <property type="molecule type" value="Genomic_DNA"/>
</dbReference>
<sequence>MENEIQPQVMKKLNRRRKKKKKSTKRIDFLQELPDEISYRVLQHMDNKHLVKCSLVSKNWNRLANDDLLWYEKSNEVCMTYKKYRSGWKALYFAKQTKEKLTPDSKLFVNKDPNQSYAYFSGNSCTSHNHPSIFAYGDNLTICGKGIFLEIPMCHCVEALNLFAMLLKKRKYHPKFRIGNNNNYHFEFNKKERMIEIKKEEKERVKL</sequence>
<organism evidence="3 4">
    <name type="scientific">Anaeramoeba flamelloides</name>
    <dbReference type="NCBI Taxonomy" id="1746091"/>
    <lineage>
        <taxon>Eukaryota</taxon>
        <taxon>Metamonada</taxon>
        <taxon>Anaeramoebidae</taxon>
        <taxon>Anaeramoeba</taxon>
    </lineage>
</organism>
<accession>A0ABQ8Z9C8</accession>
<feature type="domain" description="F-box" evidence="2">
    <location>
        <begin position="27"/>
        <end position="73"/>
    </location>
</feature>
<dbReference type="SUPFAM" id="SSF81383">
    <property type="entry name" value="F-box domain"/>
    <property type="match status" value="1"/>
</dbReference>
<evidence type="ECO:0000313" key="4">
    <source>
        <dbReference type="Proteomes" id="UP001150062"/>
    </source>
</evidence>
<protein>
    <submittedName>
        <fullName evidence="3">F-box only protein</fullName>
    </submittedName>
</protein>
<evidence type="ECO:0000259" key="2">
    <source>
        <dbReference type="PROSITE" id="PS50181"/>
    </source>
</evidence>
<dbReference type="InterPro" id="IPR036047">
    <property type="entry name" value="F-box-like_dom_sf"/>
</dbReference>
<dbReference type="PANTHER" id="PTHR46731">
    <property type="entry name" value="F-BOX ONLY PROTEIN 15"/>
    <property type="match status" value="1"/>
</dbReference>